<evidence type="ECO:0000256" key="8">
    <source>
        <dbReference type="ARBA" id="ARBA00049336"/>
    </source>
</evidence>
<evidence type="ECO:0000256" key="5">
    <source>
        <dbReference type="ARBA" id="ARBA00022695"/>
    </source>
</evidence>
<protein>
    <recommendedName>
        <fullName evidence="3">glucose-1-phosphate thymidylyltransferase</fullName>
        <ecNumber evidence="3">2.7.7.24</ecNumber>
    </recommendedName>
</protein>
<comment type="caution">
    <text evidence="10">The sequence shown here is derived from an EMBL/GenBank/DDBJ whole genome shotgun (WGS) entry which is preliminary data.</text>
</comment>
<keyword evidence="10" id="KW-0167">Capsid protein</keyword>
<dbReference type="PANTHER" id="PTHR43532:SF1">
    <property type="entry name" value="GLUCOSE-1-PHOSPHATE THYMIDYLYLTRANSFERASE 1"/>
    <property type="match status" value="1"/>
</dbReference>
<dbReference type="InterPro" id="IPR029044">
    <property type="entry name" value="Nucleotide-diphossugar_trans"/>
</dbReference>
<dbReference type="Proteomes" id="UP000178023">
    <property type="component" value="Unassembled WGS sequence"/>
</dbReference>
<dbReference type="SUPFAM" id="SSF53448">
    <property type="entry name" value="Nucleotide-diphospho-sugar transferases"/>
    <property type="match status" value="1"/>
</dbReference>
<comment type="catalytic activity">
    <reaction evidence="8">
        <text>dTTP + alpha-D-glucose 1-phosphate + H(+) = dTDP-alpha-D-glucose + diphosphate</text>
        <dbReference type="Rhea" id="RHEA:15225"/>
        <dbReference type="ChEBI" id="CHEBI:15378"/>
        <dbReference type="ChEBI" id="CHEBI:33019"/>
        <dbReference type="ChEBI" id="CHEBI:37568"/>
        <dbReference type="ChEBI" id="CHEBI:57477"/>
        <dbReference type="ChEBI" id="CHEBI:58601"/>
        <dbReference type="EC" id="2.7.7.24"/>
    </reaction>
</comment>
<sequence>MKGVVLAGGKGTRLWPVTKVAGKHFLPVGDKPIIYYPILTLKKAGVKDILIVCGPEHTEQYVRLLGSGEEFGVNLYYTIQVEPIGIAHGLGLAKSFSDGKKIALILGDNIFGDEFSKAFADFDKKDSGATVVLKRVPDPQRFGVVKFKGQKVERVIEKPKNPPSNWAVTGLYLYDNRIFDVIKNLKPSARGEYEITDVNNHYINEGTMDFIKAKKFWIDAGTFESLHQANILIRKHQK</sequence>
<dbReference type="InterPro" id="IPR005835">
    <property type="entry name" value="NTP_transferase_dom"/>
</dbReference>
<evidence type="ECO:0000313" key="10">
    <source>
        <dbReference type="EMBL" id="OGN05786.1"/>
    </source>
</evidence>
<evidence type="ECO:0000256" key="1">
    <source>
        <dbReference type="ARBA" id="ARBA00001946"/>
    </source>
</evidence>
<dbReference type="GO" id="GO:0008879">
    <property type="term" value="F:glucose-1-phosphate thymidylyltransferase activity"/>
    <property type="evidence" value="ECO:0007669"/>
    <property type="project" value="UniProtKB-EC"/>
</dbReference>
<dbReference type="InterPro" id="IPR005907">
    <property type="entry name" value="G1P_thy_trans_s"/>
</dbReference>
<keyword evidence="6" id="KW-0479">Metal-binding</keyword>
<dbReference type="Pfam" id="PF00483">
    <property type="entry name" value="NTP_transferase"/>
    <property type="match status" value="1"/>
</dbReference>
<organism evidence="10 11">
    <name type="scientific">Candidatus Yanofskybacteria bacterium RIFCSPHIGHO2_01_FULL_45_42</name>
    <dbReference type="NCBI Taxonomy" id="1802671"/>
    <lineage>
        <taxon>Bacteria</taxon>
        <taxon>Candidatus Yanofskyibacteriota</taxon>
    </lineage>
</organism>
<keyword evidence="5" id="KW-0548">Nucleotidyltransferase</keyword>
<keyword evidence="10" id="KW-0946">Virion</keyword>
<evidence type="ECO:0000256" key="4">
    <source>
        <dbReference type="ARBA" id="ARBA00022679"/>
    </source>
</evidence>
<evidence type="ECO:0000313" key="11">
    <source>
        <dbReference type="Proteomes" id="UP000178023"/>
    </source>
</evidence>
<evidence type="ECO:0000259" key="9">
    <source>
        <dbReference type="Pfam" id="PF00483"/>
    </source>
</evidence>
<evidence type="ECO:0000256" key="7">
    <source>
        <dbReference type="ARBA" id="ARBA00022842"/>
    </source>
</evidence>
<evidence type="ECO:0000256" key="6">
    <source>
        <dbReference type="ARBA" id="ARBA00022723"/>
    </source>
</evidence>
<dbReference type="Gene3D" id="3.90.550.10">
    <property type="entry name" value="Spore Coat Polysaccharide Biosynthesis Protein SpsA, Chain A"/>
    <property type="match status" value="1"/>
</dbReference>
<dbReference type="AlphaFoldDB" id="A0A1F8F0I8"/>
<evidence type="ECO:0000256" key="2">
    <source>
        <dbReference type="ARBA" id="ARBA00010480"/>
    </source>
</evidence>
<gene>
    <name evidence="10" type="ORF">A2750_04240</name>
</gene>
<dbReference type="EC" id="2.7.7.24" evidence="3"/>
<dbReference type="EMBL" id="MGJL01000048">
    <property type="protein sequence ID" value="OGN05786.1"/>
    <property type="molecule type" value="Genomic_DNA"/>
</dbReference>
<comment type="similarity">
    <text evidence="2">Belongs to the glucose-1-phosphate thymidylyltransferase family.</text>
</comment>
<dbReference type="PANTHER" id="PTHR43532">
    <property type="entry name" value="GLUCOSE-1-PHOSPHATE THYMIDYLYLTRANSFERASE"/>
    <property type="match status" value="1"/>
</dbReference>
<accession>A0A1F8F0I8</accession>
<dbReference type="GO" id="GO:0046872">
    <property type="term" value="F:metal ion binding"/>
    <property type="evidence" value="ECO:0007669"/>
    <property type="project" value="UniProtKB-KW"/>
</dbReference>
<evidence type="ECO:0000256" key="3">
    <source>
        <dbReference type="ARBA" id="ARBA00012461"/>
    </source>
</evidence>
<proteinExistence type="inferred from homology"/>
<reference evidence="10 11" key="1">
    <citation type="journal article" date="2016" name="Nat. Commun.">
        <title>Thousands of microbial genomes shed light on interconnected biogeochemical processes in an aquifer system.</title>
        <authorList>
            <person name="Anantharaman K."/>
            <person name="Brown C.T."/>
            <person name="Hug L.A."/>
            <person name="Sharon I."/>
            <person name="Castelle C.J."/>
            <person name="Probst A.J."/>
            <person name="Thomas B.C."/>
            <person name="Singh A."/>
            <person name="Wilkins M.J."/>
            <person name="Karaoz U."/>
            <person name="Brodie E.L."/>
            <person name="Williams K.H."/>
            <person name="Hubbard S.S."/>
            <person name="Banfield J.F."/>
        </authorList>
    </citation>
    <scope>NUCLEOTIDE SEQUENCE [LARGE SCALE GENOMIC DNA]</scope>
</reference>
<comment type="cofactor">
    <cofactor evidence="1">
        <name>Mg(2+)</name>
        <dbReference type="ChEBI" id="CHEBI:18420"/>
    </cofactor>
</comment>
<feature type="domain" description="Nucleotidyl transferase" evidence="9">
    <location>
        <begin position="2"/>
        <end position="233"/>
    </location>
</feature>
<keyword evidence="7" id="KW-0460">Magnesium</keyword>
<keyword evidence="4" id="KW-0808">Transferase</keyword>
<name>A0A1F8F0I8_9BACT</name>